<feature type="region of interest" description="Disordered" evidence="1">
    <location>
        <begin position="1"/>
        <end position="23"/>
    </location>
</feature>
<evidence type="ECO:0000256" key="2">
    <source>
        <dbReference type="SAM" id="Phobius"/>
    </source>
</evidence>
<organism evidence="3 4">
    <name type="scientific">Stenomitos frigidus AS-A4</name>
    <dbReference type="NCBI Taxonomy" id="2933935"/>
    <lineage>
        <taxon>Bacteria</taxon>
        <taxon>Bacillati</taxon>
        <taxon>Cyanobacteriota</taxon>
        <taxon>Cyanophyceae</taxon>
        <taxon>Leptolyngbyales</taxon>
        <taxon>Leptolyngbyaceae</taxon>
        <taxon>Stenomitos</taxon>
    </lineage>
</organism>
<evidence type="ECO:0000313" key="4">
    <source>
        <dbReference type="Proteomes" id="UP001476950"/>
    </source>
</evidence>
<comment type="caution">
    <text evidence="3">The sequence shown here is derived from an EMBL/GenBank/DDBJ whole genome shotgun (WGS) entry which is preliminary data.</text>
</comment>
<feature type="compositionally biased region" description="Polar residues" evidence="1">
    <location>
        <begin position="1"/>
        <end position="18"/>
    </location>
</feature>
<accession>A0ABV0KE40</accession>
<evidence type="ECO:0000313" key="3">
    <source>
        <dbReference type="EMBL" id="MEP1057471.1"/>
    </source>
</evidence>
<dbReference type="RefSeq" id="WP_190506917.1">
    <property type="nucleotide sequence ID" value="NZ_JAMPLM010000002.1"/>
</dbReference>
<name>A0ABV0KE40_9CYAN</name>
<dbReference type="Proteomes" id="UP001476950">
    <property type="component" value="Unassembled WGS sequence"/>
</dbReference>
<proteinExistence type="predicted"/>
<feature type="transmembrane region" description="Helical" evidence="2">
    <location>
        <begin position="27"/>
        <end position="49"/>
    </location>
</feature>
<keyword evidence="2" id="KW-0472">Membrane</keyword>
<protein>
    <submittedName>
        <fullName evidence="3">Uncharacterized protein</fullName>
    </submittedName>
</protein>
<sequence length="57" mass="6149">MKTTDQGSRSSSQLNQPEKTAGKKASFTLIFSTIGVVLTGLLVAAIYYFNTNTHLTP</sequence>
<reference evidence="3 4" key="1">
    <citation type="submission" date="2022-04" db="EMBL/GenBank/DDBJ databases">
        <title>Positive selection, recombination, and allopatry shape intraspecific diversity of widespread and dominant cyanobacteria.</title>
        <authorList>
            <person name="Wei J."/>
            <person name="Shu W."/>
            <person name="Hu C."/>
        </authorList>
    </citation>
    <scope>NUCLEOTIDE SEQUENCE [LARGE SCALE GENOMIC DNA]</scope>
    <source>
        <strain evidence="3 4">AS-A4</strain>
    </source>
</reference>
<keyword evidence="2" id="KW-1133">Transmembrane helix</keyword>
<dbReference type="EMBL" id="JAMPLM010000002">
    <property type="protein sequence ID" value="MEP1057471.1"/>
    <property type="molecule type" value="Genomic_DNA"/>
</dbReference>
<keyword evidence="4" id="KW-1185">Reference proteome</keyword>
<evidence type="ECO:0000256" key="1">
    <source>
        <dbReference type="SAM" id="MobiDB-lite"/>
    </source>
</evidence>
<keyword evidence="2" id="KW-0812">Transmembrane</keyword>
<gene>
    <name evidence="3" type="ORF">NDI38_03415</name>
</gene>